<sequence length="325" mass="35937">MLKEGDRIGDYTIIGLLGQGGFSQIYKALAPDKSQVILKFPDVSLLGDQATYERFRREVAIGQKLSHPAIPKVISFVEGADSIYLVMEYIEGPSLRNYLNEKAPLPIDEGLSFAGQLAEATDYLHAHGVCHRDLKPENIIVGPDGRIHILDFGSALLEGSRRVTWRWASNAFGTPDYMAPEQIQGKRGDERTDVYALGMIVYEMLAGALPFEGDNPLAVMNLHLTGTPVPPRRFRPEIPAGVEAVILKALRRDPDERYRSAGAMKKDLDHYAELDLSEFPSDPEAAVGGGMLTNRQIWVRTILVFVGFLVIAALVVLAAYLMHKH</sequence>
<dbReference type="OrthoDB" id="41005at2157"/>
<dbReference type="Pfam" id="PF00069">
    <property type="entry name" value="Pkinase"/>
    <property type="match status" value="1"/>
</dbReference>
<dbReference type="PROSITE" id="PS50011">
    <property type="entry name" value="PROTEIN_KINASE_DOM"/>
    <property type="match status" value="1"/>
</dbReference>
<dbReference type="GO" id="GO:0004674">
    <property type="term" value="F:protein serine/threonine kinase activity"/>
    <property type="evidence" value="ECO:0007669"/>
    <property type="project" value="UniProtKB-KW"/>
</dbReference>
<dbReference type="InterPro" id="IPR045269">
    <property type="entry name" value="Atg1-like"/>
</dbReference>
<dbReference type="GO" id="GO:0005737">
    <property type="term" value="C:cytoplasm"/>
    <property type="evidence" value="ECO:0007669"/>
    <property type="project" value="TreeGrafter"/>
</dbReference>
<keyword evidence="6" id="KW-0812">Transmembrane</keyword>
<dbReference type="InterPro" id="IPR011009">
    <property type="entry name" value="Kinase-like_dom_sf"/>
</dbReference>
<dbReference type="GeneID" id="5411867"/>
<dbReference type="STRING" id="456442.Mboo_0434"/>
<dbReference type="Proteomes" id="UP000002408">
    <property type="component" value="Chromosome"/>
</dbReference>
<feature type="domain" description="Protein kinase" evidence="7">
    <location>
        <begin position="11"/>
        <end position="272"/>
    </location>
</feature>
<keyword evidence="3" id="KW-0547">Nucleotide-binding</keyword>
<keyword evidence="1" id="KW-0723">Serine/threonine-protein kinase</keyword>
<evidence type="ECO:0000256" key="5">
    <source>
        <dbReference type="ARBA" id="ARBA00022840"/>
    </source>
</evidence>
<evidence type="ECO:0000256" key="6">
    <source>
        <dbReference type="SAM" id="Phobius"/>
    </source>
</evidence>
<evidence type="ECO:0000256" key="3">
    <source>
        <dbReference type="ARBA" id="ARBA00022741"/>
    </source>
</evidence>
<accession>A7I5E2</accession>
<dbReference type="SMART" id="SM00220">
    <property type="entry name" value="S_TKc"/>
    <property type="match status" value="1"/>
</dbReference>
<dbReference type="PROSITE" id="PS00107">
    <property type="entry name" value="PROTEIN_KINASE_ATP"/>
    <property type="match status" value="1"/>
</dbReference>
<dbReference type="PROSITE" id="PS00108">
    <property type="entry name" value="PROTEIN_KINASE_ST"/>
    <property type="match status" value="1"/>
</dbReference>
<keyword evidence="9" id="KW-1185">Reference proteome</keyword>
<dbReference type="Gene3D" id="1.10.510.10">
    <property type="entry name" value="Transferase(Phosphotransferase) domain 1"/>
    <property type="match status" value="1"/>
</dbReference>
<feature type="transmembrane region" description="Helical" evidence="6">
    <location>
        <begin position="297"/>
        <end position="321"/>
    </location>
</feature>
<keyword evidence="5" id="KW-0067">ATP-binding</keyword>
<dbReference type="InterPro" id="IPR000719">
    <property type="entry name" value="Prot_kinase_dom"/>
</dbReference>
<dbReference type="HOGENOM" id="CLU_000288_63_44_2"/>
<evidence type="ECO:0000313" key="8">
    <source>
        <dbReference type="EMBL" id="ABS54953.1"/>
    </source>
</evidence>
<dbReference type="eggNOG" id="arCOG03682">
    <property type="taxonomic scope" value="Archaea"/>
</dbReference>
<dbReference type="AlphaFoldDB" id="A7I5E2"/>
<evidence type="ECO:0000256" key="1">
    <source>
        <dbReference type="ARBA" id="ARBA00022527"/>
    </source>
</evidence>
<evidence type="ECO:0000256" key="4">
    <source>
        <dbReference type="ARBA" id="ARBA00022777"/>
    </source>
</evidence>
<evidence type="ECO:0000313" key="9">
    <source>
        <dbReference type="Proteomes" id="UP000002408"/>
    </source>
</evidence>
<dbReference type="CDD" id="cd14014">
    <property type="entry name" value="STKc_PknB_like"/>
    <property type="match status" value="1"/>
</dbReference>
<evidence type="ECO:0000259" key="7">
    <source>
        <dbReference type="PROSITE" id="PS50011"/>
    </source>
</evidence>
<dbReference type="InterPro" id="IPR017441">
    <property type="entry name" value="Protein_kinase_ATP_BS"/>
</dbReference>
<name>A7I5E2_METB6</name>
<keyword evidence="4 8" id="KW-0418">Kinase</keyword>
<dbReference type="RefSeq" id="WP_011991441.1">
    <property type="nucleotide sequence ID" value="NC_009712.1"/>
</dbReference>
<keyword evidence="2" id="KW-0808">Transferase</keyword>
<organism evidence="8 9">
    <name type="scientific">Methanoregula boonei (strain DSM 21154 / JCM 14090 / 6A8)</name>
    <dbReference type="NCBI Taxonomy" id="456442"/>
    <lineage>
        <taxon>Archaea</taxon>
        <taxon>Methanobacteriati</taxon>
        <taxon>Methanobacteriota</taxon>
        <taxon>Stenosarchaea group</taxon>
        <taxon>Methanomicrobia</taxon>
        <taxon>Methanomicrobiales</taxon>
        <taxon>Methanoregulaceae</taxon>
        <taxon>Methanoregula</taxon>
    </lineage>
</organism>
<dbReference type="Gene3D" id="3.30.200.20">
    <property type="entry name" value="Phosphorylase Kinase, domain 1"/>
    <property type="match status" value="1"/>
</dbReference>
<keyword evidence="6" id="KW-1133">Transmembrane helix</keyword>
<dbReference type="GO" id="GO:0005524">
    <property type="term" value="F:ATP binding"/>
    <property type="evidence" value="ECO:0007669"/>
    <property type="project" value="UniProtKB-KW"/>
</dbReference>
<evidence type="ECO:0000256" key="2">
    <source>
        <dbReference type="ARBA" id="ARBA00022679"/>
    </source>
</evidence>
<dbReference type="InterPro" id="IPR008271">
    <property type="entry name" value="Ser/Thr_kinase_AS"/>
</dbReference>
<reference evidence="9" key="1">
    <citation type="journal article" date="2015" name="Microbiology">
        <title>Genome of Methanoregula boonei 6A8 reveals adaptations to oligotrophic peatland environments.</title>
        <authorList>
            <person name="Braeuer S."/>
            <person name="Cadillo-Quiroz H."/>
            <person name="Kyrpides N."/>
            <person name="Woyke T."/>
            <person name="Goodwin L."/>
            <person name="Detter C."/>
            <person name="Podell S."/>
            <person name="Yavitt J.B."/>
            <person name="Zinder S.H."/>
        </authorList>
    </citation>
    <scope>NUCLEOTIDE SEQUENCE [LARGE SCALE GENOMIC DNA]</scope>
    <source>
        <strain evidence="9">DSM 21154 / JCM 14090 / 6A8</strain>
    </source>
</reference>
<gene>
    <name evidence="8" type="ordered locus">Mboo_0434</name>
</gene>
<dbReference type="KEGG" id="mbn:Mboo_0434"/>
<protein>
    <submittedName>
        <fullName evidence="8">Protein kinase</fullName>
    </submittedName>
</protein>
<keyword evidence="6" id="KW-0472">Membrane</keyword>
<dbReference type="SUPFAM" id="SSF56112">
    <property type="entry name" value="Protein kinase-like (PK-like)"/>
    <property type="match status" value="1"/>
</dbReference>
<dbReference type="EMBL" id="CP000780">
    <property type="protein sequence ID" value="ABS54953.1"/>
    <property type="molecule type" value="Genomic_DNA"/>
</dbReference>
<proteinExistence type="predicted"/>
<dbReference type="PANTHER" id="PTHR24348">
    <property type="entry name" value="SERINE/THREONINE-PROTEIN KINASE UNC-51-RELATED"/>
    <property type="match status" value="1"/>
</dbReference>
<dbReference type="FunFam" id="1.10.510.10:FF:000021">
    <property type="entry name" value="Serine/threonine protein kinase"/>
    <property type="match status" value="1"/>
</dbReference>